<sequence length="366" mass="40900">MSVLPEFGKIQFEGFHRFIHKGLIEELNDFPKIEDPDQEFEFQLFGGDYRLAEPIMKEREAIYQSDTYSSDLYVPARLTQKKGGGKIQKQTVFVGSIPLMNSQGTFVVNGVARVIINQILRSPGIYYNSESDHNGIPIYTSTIISDWGGRLRLEIDGRARIWARPGGLTRRTASFQVRDIHPSHYGRICPIETSEGMNAGLIASLAVHARVNTRGSLETPFYKISEISREEGIIHLSAGEDEYHRIATGNFLALDQRTRKVQVTPARYRQEFLAIAWEQIHLRGIYPLQYFSVGASLIPFLEHNDANRALMGSNMQRQAVPLLESEKCIVGTGLESQAALDSGSVAIAKQGGKIHYTDSGKVTLSV</sequence>
<feature type="non-terminal residue" evidence="11">
    <location>
        <position position="1"/>
    </location>
</feature>
<keyword evidence="12" id="KW-1185">Reference proteome</keyword>
<dbReference type="Gene3D" id="3.90.1110.10">
    <property type="entry name" value="RNA polymerase Rpb2, domain 2"/>
    <property type="match status" value="1"/>
</dbReference>
<keyword evidence="5" id="KW-0548">Nucleotidyltransferase</keyword>
<evidence type="ECO:0000256" key="4">
    <source>
        <dbReference type="ARBA" id="ARBA00022679"/>
    </source>
</evidence>
<dbReference type="Gene3D" id="3.90.1100.10">
    <property type="match status" value="2"/>
</dbReference>
<protein>
    <recommendedName>
        <fullName evidence="2">DNA-directed RNA polymerase</fullName>
        <ecNumber evidence="2">2.7.7.6</ecNumber>
    </recommendedName>
</protein>
<dbReference type="EC" id="2.7.7.6" evidence="2"/>
<dbReference type="Proteomes" id="UP001497512">
    <property type="component" value="Unassembled WGS sequence"/>
</dbReference>
<name>A0ABP0T6Z4_9BRYO</name>
<comment type="similarity">
    <text evidence="1 8">Belongs to the RNA polymerase beta chain family.</text>
</comment>
<dbReference type="Gene3D" id="2.30.150.10">
    <property type="entry name" value="DNA-directed RNA polymerase, beta subunit, external 1 domain"/>
    <property type="match status" value="1"/>
</dbReference>
<evidence type="ECO:0000259" key="9">
    <source>
        <dbReference type="Pfam" id="PF04563"/>
    </source>
</evidence>
<accession>A0ABP0T6Z4</accession>
<evidence type="ECO:0000259" key="10">
    <source>
        <dbReference type="Pfam" id="PF04565"/>
    </source>
</evidence>
<evidence type="ECO:0000256" key="3">
    <source>
        <dbReference type="ARBA" id="ARBA00022478"/>
    </source>
</evidence>
<feature type="domain" description="RNA polymerase beta subunit protrusion" evidence="9">
    <location>
        <begin position="8"/>
        <end position="120"/>
    </location>
</feature>
<feature type="non-terminal residue" evidence="11">
    <location>
        <position position="366"/>
    </location>
</feature>
<evidence type="ECO:0000256" key="2">
    <source>
        <dbReference type="ARBA" id="ARBA00012418"/>
    </source>
</evidence>
<dbReference type="InterPro" id="IPR015712">
    <property type="entry name" value="DNA-dir_RNA_pol_su2"/>
</dbReference>
<dbReference type="Pfam" id="PF04565">
    <property type="entry name" value="RNA_pol_Rpb2_3"/>
    <property type="match status" value="1"/>
</dbReference>
<evidence type="ECO:0000256" key="7">
    <source>
        <dbReference type="ARBA" id="ARBA00048552"/>
    </source>
</evidence>
<keyword evidence="3" id="KW-0240">DNA-directed RNA polymerase</keyword>
<dbReference type="Gene3D" id="2.40.50.100">
    <property type="match status" value="1"/>
</dbReference>
<proteinExistence type="inferred from homology"/>
<feature type="domain" description="RNA polymerase Rpb2" evidence="10">
    <location>
        <begin position="160"/>
        <end position="211"/>
    </location>
</feature>
<evidence type="ECO:0000256" key="8">
    <source>
        <dbReference type="RuleBase" id="RU000434"/>
    </source>
</evidence>
<gene>
    <name evidence="11" type="ORF">CSSPTR1EN2_LOCUS24078</name>
</gene>
<dbReference type="InterPro" id="IPR037034">
    <property type="entry name" value="RNA_pol_Rpb2_2_sf"/>
</dbReference>
<keyword evidence="4" id="KW-0808">Transferase</keyword>
<dbReference type="InterPro" id="IPR007644">
    <property type="entry name" value="RNA_pol_bsu_protrusion"/>
</dbReference>
<dbReference type="EMBL" id="CAXANX010000030">
    <property type="protein sequence ID" value="CAK9188804.1"/>
    <property type="molecule type" value="Genomic_DNA"/>
</dbReference>
<dbReference type="InterPro" id="IPR007645">
    <property type="entry name" value="RNA_pol_Rpb2_3"/>
</dbReference>
<dbReference type="PANTHER" id="PTHR20856">
    <property type="entry name" value="DNA-DIRECTED RNA POLYMERASE I SUBUNIT 2"/>
    <property type="match status" value="1"/>
</dbReference>
<organism evidence="11 12">
    <name type="scientific">Sphagnum troendelagicum</name>
    <dbReference type="NCBI Taxonomy" id="128251"/>
    <lineage>
        <taxon>Eukaryota</taxon>
        <taxon>Viridiplantae</taxon>
        <taxon>Streptophyta</taxon>
        <taxon>Embryophyta</taxon>
        <taxon>Bryophyta</taxon>
        <taxon>Sphagnophytina</taxon>
        <taxon>Sphagnopsida</taxon>
        <taxon>Sphagnales</taxon>
        <taxon>Sphagnaceae</taxon>
        <taxon>Sphagnum</taxon>
    </lineage>
</organism>
<keyword evidence="6" id="KW-0804">Transcription</keyword>
<comment type="catalytic activity">
    <reaction evidence="7">
        <text>RNA(n) + a ribonucleoside 5'-triphosphate = RNA(n+1) + diphosphate</text>
        <dbReference type="Rhea" id="RHEA:21248"/>
        <dbReference type="Rhea" id="RHEA-COMP:14527"/>
        <dbReference type="Rhea" id="RHEA-COMP:17342"/>
        <dbReference type="ChEBI" id="CHEBI:33019"/>
        <dbReference type="ChEBI" id="CHEBI:61557"/>
        <dbReference type="ChEBI" id="CHEBI:140395"/>
        <dbReference type="EC" id="2.7.7.6"/>
    </reaction>
</comment>
<evidence type="ECO:0000256" key="5">
    <source>
        <dbReference type="ARBA" id="ARBA00022695"/>
    </source>
</evidence>
<evidence type="ECO:0000256" key="6">
    <source>
        <dbReference type="ARBA" id="ARBA00023163"/>
    </source>
</evidence>
<evidence type="ECO:0000313" key="11">
    <source>
        <dbReference type="EMBL" id="CAK9188804.1"/>
    </source>
</evidence>
<dbReference type="Pfam" id="PF04563">
    <property type="entry name" value="RNA_pol_Rpb2_1"/>
    <property type="match status" value="1"/>
</dbReference>
<comment type="caution">
    <text evidence="11">The sequence shown here is derived from an EMBL/GenBank/DDBJ whole genome shotgun (WGS) entry which is preliminary data.</text>
</comment>
<reference evidence="11" key="1">
    <citation type="submission" date="2024-02" db="EMBL/GenBank/DDBJ databases">
        <authorList>
            <consortium name="ELIXIR-Norway"/>
            <consortium name="Elixir Norway"/>
        </authorList>
    </citation>
    <scope>NUCLEOTIDE SEQUENCE</scope>
</reference>
<dbReference type="SUPFAM" id="SSF64484">
    <property type="entry name" value="beta and beta-prime subunits of DNA dependent RNA-polymerase"/>
    <property type="match status" value="2"/>
</dbReference>
<dbReference type="InterPro" id="IPR042107">
    <property type="entry name" value="DNA-dir_RNA_pol_bsu_ext_1_sf"/>
</dbReference>
<evidence type="ECO:0000256" key="1">
    <source>
        <dbReference type="ARBA" id="ARBA00006835"/>
    </source>
</evidence>
<evidence type="ECO:0000313" key="12">
    <source>
        <dbReference type="Proteomes" id="UP001497512"/>
    </source>
</evidence>